<dbReference type="RefSeq" id="WP_117389763.1">
    <property type="nucleotide sequence ID" value="NZ_QWDC01000001.1"/>
</dbReference>
<evidence type="ECO:0000313" key="10">
    <source>
        <dbReference type="Proteomes" id="UP000264217"/>
    </source>
</evidence>
<dbReference type="Proteomes" id="UP000264217">
    <property type="component" value="Unassembled WGS sequence"/>
</dbReference>
<evidence type="ECO:0000256" key="6">
    <source>
        <dbReference type="SAM" id="Phobius"/>
    </source>
</evidence>
<keyword evidence="4 6" id="KW-1133">Transmembrane helix</keyword>
<feature type="transmembrane region" description="Helical" evidence="6">
    <location>
        <begin position="278"/>
        <end position="300"/>
    </location>
</feature>
<feature type="transmembrane region" description="Helical" evidence="6">
    <location>
        <begin position="21"/>
        <end position="42"/>
    </location>
</feature>
<feature type="transmembrane region" description="Helical" evidence="6">
    <location>
        <begin position="419"/>
        <end position="440"/>
    </location>
</feature>
<comment type="caution">
    <text evidence="9">The sequence shown here is derived from an EMBL/GenBank/DDBJ whole genome shotgun (WGS) entry which is preliminary data.</text>
</comment>
<evidence type="ECO:0000256" key="5">
    <source>
        <dbReference type="ARBA" id="ARBA00023136"/>
    </source>
</evidence>
<accession>A0A372NVP2</accession>
<proteinExistence type="predicted"/>
<dbReference type="AlphaFoldDB" id="A0A372NVP2"/>
<feature type="transmembrane region" description="Helical" evidence="6">
    <location>
        <begin position="755"/>
        <end position="773"/>
    </location>
</feature>
<dbReference type="Pfam" id="PF02687">
    <property type="entry name" value="FtsX"/>
    <property type="match status" value="2"/>
</dbReference>
<gene>
    <name evidence="9" type="ORF">D0C36_01175</name>
</gene>
<feature type="domain" description="MacB-like periplasmic core" evidence="8">
    <location>
        <begin position="20"/>
        <end position="238"/>
    </location>
</feature>
<feature type="domain" description="ABC3 transporter permease C-terminal" evidence="7">
    <location>
        <begin position="284"/>
        <end position="400"/>
    </location>
</feature>
<dbReference type="EMBL" id="QWDC01000001">
    <property type="protein sequence ID" value="RFZ94198.1"/>
    <property type="molecule type" value="Genomic_DNA"/>
</dbReference>
<feature type="transmembrane region" description="Helical" evidence="6">
    <location>
        <begin position="329"/>
        <end position="351"/>
    </location>
</feature>
<name>A0A372NVP2_9SPHI</name>
<evidence type="ECO:0000256" key="4">
    <source>
        <dbReference type="ARBA" id="ARBA00022989"/>
    </source>
</evidence>
<feature type="transmembrane region" description="Helical" evidence="6">
    <location>
        <begin position="660"/>
        <end position="683"/>
    </location>
</feature>
<evidence type="ECO:0000256" key="3">
    <source>
        <dbReference type="ARBA" id="ARBA00022692"/>
    </source>
</evidence>
<dbReference type="InterPro" id="IPR003838">
    <property type="entry name" value="ABC3_permease_C"/>
</dbReference>
<sequence>MIKNYFKTAWRNLTQNKASSIINISGLAIGMAVSFTLLLYVYNEFSFDKFHANNERLYQVFKNQPASGVIKTKSYTPQTLAPVLQKDFPEIENTARMSEATNALVTYKNRSLKFKSYATDPSFMQLFSFETVYGDKVNPLADESSVVITQSAATALFADENPVGKVLQYNSSPLKVSAVIRDNPQNSSFDFKVLIPWQAFLNQAPWLKDAGWDNYSYATYVLLKHGTFVASVNNKIKHLIAKYYAPDKTIELFAYPFSKLHLYGNFVNGVNSGGNIEYVRLFLLLAIGMLFIACINFMNLSTARSEKRAREVGIRKVMGARRFSLIKQFMAESLTMAFSAFLISIILMILLLPTFNTAMHIQLSIPYTSLWAWMAAFAITIFTGVIAGSYPALFLSSFNPVRVLKGQLTGLRTAVKPRQVLVVMQFTFAVCLIVSSIFIYKQINYIANKPVGYNRNGLIELPIEGGLFGKFESFRLDAIKAGAITDGALISEPITKITGASWGNTWPGQLLGEDKVVIDCIAATYHFTDTYQLKFIQGRDFDIARPSDSAGVILNVAAVKLMRLKEPIGQPIKWMGANRTVIGVVKDFVWGSPYEPVKPTIIGYVKDWVGNIGLRLNPNLSASKSLALLESVYKKYNPQYPFEYTFTDEAFSNKFQSEKVLGAMALTFTSLAVIISCLELFGLASFSAEQRRKELSIRKVLGASVANLWFKLSNEFIKLVVISFFIGSALSWYYIHNWLNSYTYHADISVDVFGVTLIASLLICLLAVSWQAVKAAWVNPVKNLRGE</sequence>
<evidence type="ECO:0000259" key="8">
    <source>
        <dbReference type="Pfam" id="PF12704"/>
    </source>
</evidence>
<feature type="transmembrane region" description="Helical" evidence="6">
    <location>
        <begin position="371"/>
        <end position="398"/>
    </location>
</feature>
<dbReference type="InterPro" id="IPR050250">
    <property type="entry name" value="Macrolide_Exporter_MacB"/>
</dbReference>
<dbReference type="GO" id="GO:0022857">
    <property type="term" value="F:transmembrane transporter activity"/>
    <property type="evidence" value="ECO:0007669"/>
    <property type="project" value="TreeGrafter"/>
</dbReference>
<dbReference type="Pfam" id="PF12704">
    <property type="entry name" value="MacB_PCD"/>
    <property type="match status" value="1"/>
</dbReference>
<evidence type="ECO:0000259" key="7">
    <source>
        <dbReference type="Pfam" id="PF02687"/>
    </source>
</evidence>
<dbReference type="GO" id="GO:0005886">
    <property type="term" value="C:plasma membrane"/>
    <property type="evidence" value="ECO:0007669"/>
    <property type="project" value="UniProtKB-SubCell"/>
</dbReference>
<evidence type="ECO:0000256" key="2">
    <source>
        <dbReference type="ARBA" id="ARBA00022475"/>
    </source>
</evidence>
<evidence type="ECO:0000256" key="1">
    <source>
        <dbReference type="ARBA" id="ARBA00004651"/>
    </source>
</evidence>
<feature type="domain" description="ABC3 transporter permease C-terminal" evidence="7">
    <location>
        <begin position="668"/>
        <end position="780"/>
    </location>
</feature>
<keyword evidence="5 6" id="KW-0472">Membrane</keyword>
<keyword evidence="3 6" id="KW-0812">Transmembrane</keyword>
<dbReference type="OrthoDB" id="1451596at2"/>
<dbReference type="PANTHER" id="PTHR30572">
    <property type="entry name" value="MEMBRANE COMPONENT OF TRANSPORTER-RELATED"/>
    <property type="match status" value="1"/>
</dbReference>
<feature type="transmembrane region" description="Helical" evidence="6">
    <location>
        <begin position="716"/>
        <end position="735"/>
    </location>
</feature>
<keyword evidence="2" id="KW-1003">Cell membrane</keyword>
<dbReference type="InterPro" id="IPR025857">
    <property type="entry name" value="MacB_PCD"/>
</dbReference>
<evidence type="ECO:0000313" key="9">
    <source>
        <dbReference type="EMBL" id="RFZ94198.1"/>
    </source>
</evidence>
<keyword evidence="10" id="KW-1185">Reference proteome</keyword>
<organism evidence="9 10">
    <name type="scientific">Mucilaginibacter conchicola</name>
    <dbReference type="NCBI Taxonomy" id="2303333"/>
    <lineage>
        <taxon>Bacteria</taxon>
        <taxon>Pseudomonadati</taxon>
        <taxon>Bacteroidota</taxon>
        <taxon>Sphingobacteriia</taxon>
        <taxon>Sphingobacteriales</taxon>
        <taxon>Sphingobacteriaceae</taxon>
        <taxon>Mucilaginibacter</taxon>
    </lineage>
</organism>
<protein>
    <submittedName>
        <fullName evidence="9">ABC transporter permease</fullName>
    </submittedName>
</protein>
<dbReference type="PANTHER" id="PTHR30572:SF18">
    <property type="entry name" value="ABC-TYPE MACROLIDE FAMILY EXPORT SYSTEM PERMEASE COMPONENT 2"/>
    <property type="match status" value="1"/>
</dbReference>
<comment type="subcellular location">
    <subcellularLocation>
        <location evidence="1">Cell membrane</location>
        <topology evidence="1">Multi-pass membrane protein</topology>
    </subcellularLocation>
</comment>
<reference evidence="9 10" key="1">
    <citation type="submission" date="2018-08" db="EMBL/GenBank/DDBJ databases">
        <title>Mucilaginibacter sp. MYSH2.</title>
        <authorList>
            <person name="Seo T."/>
        </authorList>
    </citation>
    <scope>NUCLEOTIDE SEQUENCE [LARGE SCALE GENOMIC DNA]</scope>
    <source>
        <strain evidence="9 10">MYSH2</strain>
    </source>
</reference>